<proteinExistence type="predicted"/>
<feature type="coiled-coil region" evidence="10">
    <location>
        <begin position="308"/>
        <end position="342"/>
    </location>
</feature>
<dbReference type="RefSeq" id="XP_025362491.1">
    <property type="nucleotide sequence ID" value="XM_025505942.1"/>
</dbReference>
<evidence type="ECO:0000256" key="3">
    <source>
        <dbReference type="ARBA" id="ARBA00022723"/>
    </source>
</evidence>
<gene>
    <name evidence="13" type="ORF">BDZ90DRAFT_231653</name>
</gene>
<dbReference type="PROSITE" id="PS50089">
    <property type="entry name" value="ZF_RING_2"/>
    <property type="match status" value="1"/>
</dbReference>
<keyword evidence="6" id="KW-0539">Nucleus</keyword>
<dbReference type="GO" id="GO:0006357">
    <property type="term" value="P:regulation of transcription by RNA polymerase II"/>
    <property type="evidence" value="ECO:0007669"/>
    <property type="project" value="TreeGrafter"/>
</dbReference>
<name>A0A316URE1_9BASI</name>
<dbReference type="AlphaFoldDB" id="A0A316URE1"/>
<dbReference type="GO" id="GO:0061575">
    <property type="term" value="F:cyclin-dependent protein serine/threonine kinase activator activity"/>
    <property type="evidence" value="ECO:0007669"/>
    <property type="project" value="InterPro"/>
</dbReference>
<evidence type="ECO:0000256" key="2">
    <source>
        <dbReference type="ARBA" id="ARBA00022257"/>
    </source>
</evidence>
<dbReference type="SMART" id="SM00184">
    <property type="entry name" value="RING"/>
    <property type="match status" value="1"/>
</dbReference>
<evidence type="ECO:0000256" key="7">
    <source>
        <dbReference type="ARBA" id="ARBA00029873"/>
    </source>
</evidence>
<evidence type="ECO:0000259" key="12">
    <source>
        <dbReference type="PROSITE" id="PS50089"/>
    </source>
</evidence>
<keyword evidence="4 9" id="KW-0863">Zinc-finger</keyword>
<evidence type="ECO:0000256" key="11">
    <source>
        <dbReference type="SAM" id="MobiDB-lite"/>
    </source>
</evidence>
<dbReference type="InterPro" id="IPR001841">
    <property type="entry name" value="Znf_RING"/>
</dbReference>
<dbReference type="Proteomes" id="UP000245884">
    <property type="component" value="Unassembled WGS sequence"/>
</dbReference>
<comment type="subcellular location">
    <subcellularLocation>
        <location evidence="1">Nucleus</location>
    </subcellularLocation>
</comment>
<feature type="region of interest" description="Disordered" evidence="11">
    <location>
        <begin position="1"/>
        <end position="95"/>
    </location>
</feature>
<dbReference type="GO" id="GO:0006289">
    <property type="term" value="P:nucleotide-excision repair"/>
    <property type="evidence" value="ECO:0007669"/>
    <property type="project" value="InterPro"/>
</dbReference>
<feature type="domain" description="RING-type" evidence="12">
    <location>
        <begin position="113"/>
        <end position="156"/>
    </location>
</feature>
<evidence type="ECO:0000256" key="8">
    <source>
        <dbReference type="ARBA" id="ARBA00033277"/>
    </source>
</evidence>
<evidence type="ECO:0000313" key="14">
    <source>
        <dbReference type="Proteomes" id="UP000245884"/>
    </source>
</evidence>
<accession>A0A316URE1</accession>
<dbReference type="InterPro" id="IPR013083">
    <property type="entry name" value="Znf_RING/FYVE/PHD"/>
</dbReference>
<dbReference type="GO" id="GO:0070985">
    <property type="term" value="C:transcription factor TFIIK complex"/>
    <property type="evidence" value="ECO:0007669"/>
    <property type="project" value="UniProtKB-ARBA"/>
</dbReference>
<dbReference type="PANTHER" id="PTHR12683">
    <property type="entry name" value="CDK-ACTIVATING KINASE ASSEMBLY FACTOR MAT1"/>
    <property type="match status" value="1"/>
</dbReference>
<reference evidence="13 14" key="1">
    <citation type="journal article" date="2018" name="Mol. Biol. Evol.">
        <title>Broad Genomic Sampling Reveals a Smut Pathogenic Ancestry of the Fungal Clade Ustilaginomycotina.</title>
        <authorList>
            <person name="Kijpornyongpan T."/>
            <person name="Mondo S.J."/>
            <person name="Barry K."/>
            <person name="Sandor L."/>
            <person name="Lee J."/>
            <person name="Lipzen A."/>
            <person name="Pangilinan J."/>
            <person name="LaButti K."/>
            <person name="Hainaut M."/>
            <person name="Henrissat B."/>
            <person name="Grigoriev I.V."/>
            <person name="Spatafora J.W."/>
            <person name="Aime M.C."/>
        </authorList>
    </citation>
    <scope>NUCLEOTIDE SEQUENCE [LARGE SCALE GENOMIC DNA]</scope>
    <source>
        <strain evidence="13 14">MCA 5214</strain>
    </source>
</reference>
<keyword evidence="5" id="KW-0862">Zinc</keyword>
<protein>
    <recommendedName>
        <fullName evidence="2">RNA polymerase II transcription factor B subunit 3</fullName>
    </recommendedName>
    <alternativeName>
        <fullName evidence="8">RNA polymerase II transcription factor B 38 kDa subunit</fullName>
    </alternativeName>
    <alternativeName>
        <fullName evidence="7">RNA polymerase II transcription factor B p38 subunit</fullName>
    </alternativeName>
</protein>
<dbReference type="Pfam" id="PF17121">
    <property type="entry name" value="zf-C3HC4_5"/>
    <property type="match status" value="1"/>
</dbReference>
<evidence type="ECO:0000256" key="9">
    <source>
        <dbReference type="PROSITE-ProRule" id="PRU00175"/>
    </source>
</evidence>
<evidence type="ECO:0000256" key="1">
    <source>
        <dbReference type="ARBA" id="ARBA00004123"/>
    </source>
</evidence>
<dbReference type="InterPro" id="IPR015877">
    <property type="entry name" value="MAT1_centre"/>
</dbReference>
<evidence type="ECO:0000256" key="4">
    <source>
        <dbReference type="ARBA" id="ARBA00022771"/>
    </source>
</evidence>
<dbReference type="GO" id="GO:0016301">
    <property type="term" value="F:kinase activity"/>
    <property type="evidence" value="ECO:0007669"/>
    <property type="project" value="UniProtKB-KW"/>
</dbReference>
<keyword evidence="13" id="KW-0808">Transferase</keyword>
<evidence type="ECO:0000256" key="5">
    <source>
        <dbReference type="ARBA" id="ARBA00022833"/>
    </source>
</evidence>
<dbReference type="GeneID" id="37027765"/>
<evidence type="ECO:0000313" key="13">
    <source>
        <dbReference type="EMBL" id="PWN27879.1"/>
    </source>
</evidence>
<sequence>MSGARGSGRGPRGGGAAGARGGRTGPSAAAATPIRGPGTAPSTIRGPPTTTTTSSSSHAGPSKPTPPLSGPSSSRSTPVASSTTNYSGATTGVIGHKDKSGRIVDLVASDDRCPNCKTDRYLNPRLKLLVSPCYHKLCTSCIDRIWSLGPAPCPQCGHVCRKSQFGAQTFSDLDVEREVDVRKRVGRLFASRSQEDFETLKGYNDWLEEAERLTFNLVNRIDVEETNAQLAKYEGEMKRNLAAAKNGGGSNGSAAAGDGALLESLESRLSSLRQSRVARRKAHDVEDAALKKQQEDAIVAALEDGSEEDELEAIQNQWRENRAQLEARREEEEARDVVQEEELRREIADAQSGAGRRITTGQGKGGAGADRTEWKADSLLQFSGPMATLAAGDELLQHAVGKLHPPAELLESSPTRAGEVQAVWTPYDPWIEPFLSHLHEEEGGAKLGPFKAGGYDVAEWWRAQMRAGVATLGVSVDAKAGATSA</sequence>
<dbReference type="GO" id="GO:0008270">
    <property type="term" value="F:zinc ion binding"/>
    <property type="evidence" value="ECO:0007669"/>
    <property type="project" value="UniProtKB-KW"/>
</dbReference>
<dbReference type="FunFam" id="3.30.40.10:FF:000037">
    <property type="entry name" value="Cdk-activating kinase assembly factor MAT1, centre"/>
    <property type="match status" value="1"/>
</dbReference>
<feature type="compositionally biased region" description="Low complexity" evidence="11">
    <location>
        <begin position="41"/>
        <end position="62"/>
    </location>
</feature>
<dbReference type="Pfam" id="PF06391">
    <property type="entry name" value="MAT1"/>
    <property type="match status" value="1"/>
</dbReference>
<evidence type="ECO:0000256" key="6">
    <source>
        <dbReference type="ARBA" id="ARBA00023242"/>
    </source>
</evidence>
<dbReference type="InterPro" id="IPR017907">
    <property type="entry name" value="Znf_RING_CS"/>
</dbReference>
<dbReference type="InterPro" id="IPR004575">
    <property type="entry name" value="MAT1/Tfb3"/>
</dbReference>
<feature type="region of interest" description="Disordered" evidence="11">
    <location>
        <begin position="349"/>
        <end position="370"/>
    </location>
</feature>
<dbReference type="NCBIfam" id="TIGR00570">
    <property type="entry name" value="cdk7"/>
    <property type="match status" value="1"/>
</dbReference>
<keyword evidence="10" id="KW-0175">Coiled coil</keyword>
<dbReference type="Gene3D" id="3.30.40.10">
    <property type="entry name" value="Zinc/RING finger domain, C3HC4 (zinc finger)"/>
    <property type="match status" value="1"/>
</dbReference>
<dbReference type="PROSITE" id="PS00518">
    <property type="entry name" value="ZF_RING_1"/>
    <property type="match status" value="1"/>
</dbReference>
<dbReference type="OrthoDB" id="5963at2759"/>
<dbReference type="EMBL" id="KZ819666">
    <property type="protein sequence ID" value="PWN27879.1"/>
    <property type="molecule type" value="Genomic_DNA"/>
</dbReference>
<keyword evidence="13" id="KW-0418">Kinase</keyword>
<organism evidence="13 14">
    <name type="scientific">Jaminaea rosea</name>
    <dbReference type="NCBI Taxonomy" id="1569628"/>
    <lineage>
        <taxon>Eukaryota</taxon>
        <taxon>Fungi</taxon>
        <taxon>Dikarya</taxon>
        <taxon>Basidiomycota</taxon>
        <taxon>Ustilaginomycotina</taxon>
        <taxon>Exobasidiomycetes</taxon>
        <taxon>Microstromatales</taxon>
        <taxon>Microstromatales incertae sedis</taxon>
        <taxon>Jaminaea</taxon>
    </lineage>
</organism>
<keyword evidence="14" id="KW-1185">Reference proteome</keyword>
<keyword evidence="3" id="KW-0479">Metal-binding</keyword>
<dbReference type="STRING" id="1569628.A0A316URE1"/>
<evidence type="ECO:0000256" key="10">
    <source>
        <dbReference type="SAM" id="Coils"/>
    </source>
</evidence>
<feature type="compositionally biased region" description="Gly residues" evidence="11">
    <location>
        <begin position="1"/>
        <end position="24"/>
    </location>
</feature>
<feature type="compositionally biased region" description="Low complexity" evidence="11">
    <location>
        <begin position="70"/>
        <end position="84"/>
    </location>
</feature>
<dbReference type="PANTHER" id="PTHR12683:SF13">
    <property type="entry name" value="CDK-ACTIVATING KINASE ASSEMBLY FACTOR MAT1"/>
    <property type="match status" value="1"/>
</dbReference>
<dbReference type="SUPFAM" id="SSF57850">
    <property type="entry name" value="RING/U-box"/>
    <property type="match status" value="1"/>
</dbReference>